<reference evidence="6" key="3">
    <citation type="submission" date="2025-04" db="UniProtKB">
        <authorList>
            <consortium name="RefSeq"/>
        </authorList>
    </citation>
    <scope>IDENTIFICATION</scope>
    <source>
        <strain evidence="6">CBS 781.70</strain>
    </source>
</reference>
<evidence type="ECO:0000256" key="1">
    <source>
        <dbReference type="SAM" id="MobiDB-lite"/>
    </source>
</evidence>
<dbReference type="Proteomes" id="UP000504638">
    <property type="component" value="Unplaced"/>
</dbReference>
<organism evidence="4">
    <name type="scientific">Eremomyces bilateralis CBS 781.70</name>
    <dbReference type="NCBI Taxonomy" id="1392243"/>
    <lineage>
        <taxon>Eukaryota</taxon>
        <taxon>Fungi</taxon>
        <taxon>Dikarya</taxon>
        <taxon>Ascomycota</taxon>
        <taxon>Pezizomycotina</taxon>
        <taxon>Dothideomycetes</taxon>
        <taxon>Dothideomycetes incertae sedis</taxon>
        <taxon>Eremomycetales</taxon>
        <taxon>Eremomycetaceae</taxon>
        <taxon>Eremomyces</taxon>
    </lineage>
</organism>
<name>A0A6G1GC97_9PEZI</name>
<accession>A0A6G1GC97</accession>
<dbReference type="InterPro" id="IPR033468">
    <property type="entry name" value="Metaxin_GST"/>
</dbReference>
<dbReference type="PANTHER" id="PTHR12289">
    <property type="entry name" value="METAXIN RELATED"/>
    <property type="match status" value="1"/>
</dbReference>
<sequence length="315" mass="35234">MPRHADASGEVKPDAPSSTLEALRRPSVPRRRSIFAIPAPVKQLFNRFPLAMYDANELPLSAPRSRELLRLYVFADGGGDGLEVVSFNPSCLKYQAYLRFRNIQFRVVSSSNHASPSGSLPFLLPKSAGTSGDSQSLDPIPGNKLAKWADGQESKFEEPSDPRSDAYMALVDHSIRRAWLYALYLTSNFRSVIWPLYILPTSSNSLVRWSIGYDLRKAAEAELLKFSPTIDADLLYLEARDAFESLDGILGSDTWFFGAKEPGLLDAAVFAYTNFLLDPNYGSGWTDDWLVGALEGRDGLRRHREQIREQYFVVS</sequence>
<evidence type="ECO:0000259" key="3">
    <source>
        <dbReference type="Pfam" id="PF17172"/>
    </source>
</evidence>
<dbReference type="Pfam" id="PF17172">
    <property type="entry name" value="GST_N_4"/>
    <property type="match status" value="1"/>
</dbReference>
<evidence type="ECO:0008006" key="7">
    <source>
        <dbReference type="Google" id="ProtNLM"/>
    </source>
</evidence>
<dbReference type="EMBL" id="ML975151">
    <property type="protein sequence ID" value="KAF1815546.1"/>
    <property type="molecule type" value="Genomic_DNA"/>
</dbReference>
<feature type="domain" description="Thioredoxin-like fold" evidence="3">
    <location>
        <begin position="89"/>
        <end position="187"/>
    </location>
</feature>
<feature type="region of interest" description="Disordered" evidence="1">
    <location>
        <begin position="1"/>
        <end position="21"/>
    </location>
</feature>
<feature type="compositionally biased region" description="Basic and acidic residues" evidence="1">
    <location>
        <begin position="1"/>
        <end position="13"/>
    </location>
</feature>
<feature type="domain" description="Metaxin glutathione S-transferase" evidence="2">
    <location>
        <begin position="239"/>
        <end position="307"/>
    </location>
</feature>
<dbReference type="InterPro" id="IPR012336">
    <property type="entry name" value="Thioredoxin-like_fold"/>
</dbReference>
<dbReference type="OrthoDB" id="198787at2759"/>
<dbReference type="AlphaFoldDB" id="A0A6G1GC97"/>
<dbReference type="RefSeq" id="XP_033537177.1">
    <property type="nucleotide sequence ID" value="XM_033676080.1"/>
</dbReference>
<dbReference type="GO" id="GO:0001401">
    <property type="term" value="C:SAM complex"/>
    <property type="evidence" value="ECO:0007669"/>
    <property type="project" value="TreeGrafter"/>
</dbReference>
<evidence type="ECO:0000313" key="6">
    <source>
        <dbReference type="RefSeq" id="XP_033537177.1"/>
    </source>
</evidence>
<reference evidence="6" key="2">
    <citation type="submission" date="2020-04" db="EMBL/GenBank/DDBJ databases">
        <authorList>
            <consortium name="NCBI Genome Project"/>
        </authorList>
    </citation>
    <scope>NUCLEOTIDE SEQUENCE</scope>
    <source>
        <strain evidence="6">CBS 781.70</strain>
    </source>
</reference>
<dbReference type="PANTHER" id="PTHR12289:SF44">
    <property type="entry name" value="OUTER MEMBRANE PROTEIN (SAM35), PUTATIVE (AFU_ORTHOLOGUE AFUA_1G13180)-RELATED"/>
    <property type="match status" value="1"/>
</dbReference>
<dbReference type="Pfam" id="PF17171">
    <property type="entry name" value="GST_C_6"/>
    <property type="match status" value="1"/>
</dbReference>
<proteinExistence type="predicted"/>
<gene>
    <name evidence="4 6" type="ORF">P152DRAFT_391115</name>
</gene>
<protein>
    <recommendedName>
        <fullName evidence="7">Mitochondrial outer membrane protein</fullName>
    </recommendedName>
</protein>
<evidence type="ECO:0000313" key="5">
    <source>
        <dbReference type="Proteomes" id="UP000504638"/>
    </source>
</evidence>
<keyword evidence="5" id="KW-1185">Reference proteome</keyword>
<dbReference type="GO" id="GO:0007005">
    <property type="term" value="P:mitochondrion organization"/>
    <property type="evidence" value="ECO:0007669"/>
    <property type="project" value="TreeGrafter"/>
</dbReference>
<dbReference type="GeneID" id="54416650"/>
<evidence type="ECO:0000259" key="2">
    <source>
        <dbReference type="Pfam" id="PF17171"/>
    </source>
</evidence>
<evidence type="ECO:0000313" key="4">
    <source>
        <dbReference type="EMBL" id="KAF1815546.1"/>
    </source>
</evidence>
<dbReference type="InterPro" id="IPR050931">
    <property type="entry name" value="Mito_Protein_Transport_Metaxin"/>
</dbReference>
<reference evidence="4 6" key="1">
    <citation type="submission" date="2020-01" db="EMBL/GenBank/DDBJ databases">
        <authorList>
            <consortium name="DOE Joint Genome Institute"/>
            <person name="Haridas S."/>
            <person name="Albert R."/>
            <person name="Binder M."/>
            <person name="Bloem J."/>
            <person name="Labutti K."/>
            <person name="Salamov A."/>
            <person name="Andreopoulos B."/>
            <person name="Baker S.E."/>
            <person name="Barry K."/>
            <person name="Bills G."/>
            <person name="Bluhm B.H."/>
            <person name="Cannon C."/>
            <person name="Castanera R."/>
            <person name="Culley D.E."/>
            <person name="Daum C."/>
            <person name="Ezra D."/>
            <person name="Gonzalez J.B."/>
            <person name="Henrissat B."/>
            <person name="Kuo A."/>
            <person name="Liang C."/>
            <person name="Lipzen A."/>
            <person name="Lutzoni F."/>
            <person name="Magnuson J."/>
            <person name="Mondo S."/>
            <person name="Nolan M."/>
            <person name="Ohm R."/>
            <person name="Pangilinan J."/>
            <person name="Park H.-J."/>
            <person name="Ramirez L."/>
            <person name="Alfaro M."/>
            <person name="Sun H."/>
            <person name="Tritt A."/>
            <person name="Yoshinaga Y."/>
            <person name="Zwiers L.-H."/>
            <person name="Turgeon B.G."/>
            <person name="Goodwin S.B."/>
            <person name="Spatafora J.W."/>
            <person name="Crous P.W."/>
            <person name="Grigoriev I.V."/>
        </authorList>
    </citation>
    <scope>NUCLEOTIDE SEQUENCE</scope>
    <source>
        <strain evidence="4 6">CBS 781.70</strain>
    </source>
</reference>